<keyword evidence="2" id="KW-1185">Reference proteome</keyword>
<protein>
    <recommendedName>
        <fullName evidence="3">DUF1963 domain-containing protein</fullName>
    </recommendedName>
</protein>
<dbReference type="SUPFAM" id="SSF103032">
    <property type="entry name" value="Hypothetical protein YwqG"/>
    <property type="match status" value="1"/>
</dbReference>
<dbReference type="InterPro" id="IPR035948">
    <property type="entry name" value="YwqG-like_sf"/>
</dbReference>
<sequence length="267" mass="30193">MTQSFAGPPYGLDDLIPELAVLGRRTTLLLPKSGSPEVRESSLGGPMLWPADEPWPSCGQSGHWAWPNEKTPAGTVPMVPVVQLFARDVPELPFPEGLDVLQLVWCPLIHPHDRACAALPRLYWRNEADVLTTGRLQEIPAPQEGEYEEEFMPNPCTVSPTSVVEYPNWDLPRKLRQTLQPRIEEPEERFDMEYTQLACALQNKVGGYPAWNQPPDWPTCDSGHRMEHLLSVTPEEDLDMTMGDLGGIYMFLCRQCPELPYAHRYDC</sequence>
<reference evidence="1 2" key="1">
    <citation type="submission" date="2017-12" db="EMBL/GenBank/DDBJ databases">
        <title>Streptomyces populusis sp. nov., a novel endophytic actinobacterium isolated from stems of Populus adenopoda Maxim.</title>
        <authorList>
            <person name="Wang Z."/>
        </authorList>
    </citation>
    <scope>NUCLEOTIDE SEQUENCE [LARGE SCALE GENOMIC DNA]</scope>
    <source>
        <strain evidence="1 2">A249</strain>
    </source>
</reference>
<accession>A0A2I0SK13</accession>
<name>A0A2I0SK13_9ACTN</name>
<dbReference type="InterPro" id="IPR015315">
    <property type="entry name" value="DUF1963"/>
</dbReference>
<dbReference type="Proteomes" id="UP000236178">
    <property type="component" value="Unassembled WGS sequence"/>
</dbReference>
<proteinExistence type="predicted"/>
<evidence type="ECO:0008006" key="3">
    <source>
        <dbReference type="Google" id="ProtNLM"/>
    </source>
</evidence>
<dbReference type="Pfam" id="PF09234">
    <property type="entry name" value="DUF1963"/>
    <property type="match status" value="1"/>
</dbReference>
<dbReference type="AlphaFoldDB" id="A0A2I0SK13"/>
<dbReference type="EMBL" id="PJOS01000054">
    <property type="protein sequence ID" value="PKT70260.1"/>
    <property type="molecule type" value="Genomic_DNA"/>
</dbReference>
<comment type="caution">
    <text evidence="1">The sequence shown here is derived from an EMBL/GenBank/DDBJ whole genome shotgun (WGS) entry which is preliminary data.</text>
</comment>
<dbReference type="Gene3D" id="2.30.320.10">
    <property type="entry name" value="YwqG-like"/>
    <property type="match status" value="1"/>
</dbReference>
<evidence type="ECO:0000313" key="1">
    <source>
        <dbReference type="EMBL" id="PKT70260.1"/>
    </source>
</evidence>
<dbReference type="RefSeq" id="WP_103551799.1">
    <property type="nucleotide sequence ID" value="NZ_JBHJSK010000014.1"/>
</dbReference>
<dbReference type="OrthoDB" id="4332009at2"/>
<gene>
    <name evidence="1" type="ORF">CW362_25100</name>
</gene>
<evidence type="ECO:0000313" key="2">
    <source>
        <dbReference type="Proteomes" id="UP000236178"/>
    </source>
</evidence>
<organism evidence="1 2">
    <name type="scientific">Streptomyces populi</name>
    <dbReference type="NCBI Taxonomy" id="2058924"/>
    <lineage>
        <taxon>Bacteria</taxon>
        <taxon>Bacillati</taxon>
        <taxon>Actinomycetota</taxon>
        <taxon>Actinomycetes</taxon>
        <taxon>Kitasatosporales</taxon>
        <taxon>Streptomycetaceae</taxon>
        <taxon>Streptomyces</taxon>
    </lineage>
</organism>